<keyword evidence="4" id="KW-0009">Actin-binding</keyword>
<reference evidence="8" key="2">
    <citation type="submission" date="2024-10" db="UniProtKB">
        <authorList>
            <consortium name="EnsemblProtists"/>
        </authorList>
    </citation>
    <scope>IDENTIFICATION</scope>
</reference>
<evidence type="ECO:0000256" key="1">
    <source>
        <dbReference type="ARBA" id="ARBA00008418"/>
    </source>
</evidence>
<dbReference type="KEGG" id="ehx:EMIHUDRAFT_417468"/>
<dbReference type="PANTHER" id="PTHR11977">
    <property type="entry name" value="VILLIN"/>
    <property type="match status" value="1"/>
</dbReference>
<dbReference type="CDD" id="cd11289">
    <property type="entry name" value="gelsolin_S2_like"/>
    <property type="match status" value="1"/>
</dbReference>
<dbReference type="PANTHER" id="PTHR11977:SF51">
    <property type="entry name" value="PROTEIN FLIGHTLESS-1 HOMOLOG"/>
    <property type="match status" value="1"/>
</dbReference>
<dbReference type="SMART" id="SM00262">
    <property type="entry name" value="GEL"/>
    <property type="match status" value="6"/>
</dbReference>
<evidence type="ECO:0000256" key="5">
    <source>
        <dbReference type="SAM" id="Coils"/>
    </source>
</evidence>
<comment type="similarity">
    <text evidence="1">Belongs to the villin/gelsolin family.</text>
</comment>
<dbReference type="Pfam" id="PF00626">
    <property type="entry name" value="Gelsolin"/>
    <property type="match status" value="6"/>
</dbReference>
<dbReference type="OMA" id="DPNIWSA"/>
<keyword evidence="9" id="KW-1185">Reference proteome</keyword>
<dbReference type="FunFam" id="3.40.20.10:FF:000005">
    <property type="entry name" value="Gelsolin"/>
    <property type="match status" value="1"/>
</dbReference>
<dbReference type="CDD" id="cd11290">
    <property type="entry name" value="gelsolin_S1_like"/>
    <property type="match status" value="1"/>
</dbReference>
<dbReference type="Proteomes" id="UP000013827">
    <property type="component" value="Unassembled WGS sequence"/>
</dbReference>
<name>A0A0D3KTU3_EMIH1</name>
<dbReference type="InterPro" id="IPR029006">
    <property type="entry name" value="ADF-H/Gelsolin-like_dom_sf"/>
</dbReference>
<proteinExistence type="inferred from homology"/>
<dbReference type="InterPro" id="IPR007123">
    <property type="entry name" value="Gelsolin-like_dom"/>
</dbReference>
<dbReference type="CDD" id="cd11292">
    <property type="entry name" value="gelsolin_S3_like"/>
    <property type="match status" value="1"/>
</dbReference>
<protein>
    <recommendedName>
        <fullName evidence="7">HP domain-containing protein</fullName>
    </recommendedName>
</protein>
<dbReference type="Pfam" id="PF02209">
    <property type="entry name" value="VHP"/>
    <property type="match status" value="1"/>
</dbReference>
<evidence type="ECO:0000313" key="8">
    <source>
        <dbReference type="EnsemblProtists" id="EOD39178"/>
    </source>
</evidence>
<dbReference type="PROSITE" id="PS51089">
    <property type="entry name" value="HP"/>
    <property type="match status" value="1"/>
</dbReference>
<dbReference type="RefSeq" id="XP_005791607.1">
    <property type="nucleotide sequence ID" value="XM_005791550.1"/>
</dbReference>
<evidence type="ECO:0000256" key="3">
    <source>
        <dbReference type="ARBA" id="ARBA00022737"/>
    </source>
</evidence>
<dbReference type="GeneID" id="17284448"/>
<evidence type="ECO:0000259" key="7">
    <source>
        <dbReference type="PROSITE" id="PS51089"/>
    </source>
</evidence>
<keyword evidence="3" id="KW-0677">Repeat</keyword>
<dbReference type="CDD" id="cd11291">
    <property type="entry name" value="gelsolin_S6_like"/>
    <property type="match status" value="1"/>
</dbReference>
<dbReference type="GO" id="GO:0051693">
    <property type="term" value="P:actin filament capping"/>
    <property type="evidence" value="ECO:0007669"/>
    <property type="project" value="UniProtKB-KW"/>
</dbReference>
<dbReference type="Gene3D" id="1.10.950.10">
    <property type="entry name" value="Villin headpiece domain"/>
    <property type="match status" value="1"/>
</dbReference>
<keyword evidence="5" id="KW-0175">Coiled coil</keyword>
<feature type="domain" description="HP" evidence="7">
    <location>
        <begin position="795"/>
        <end position="857"/>
    </location>
</feature>
<feature type="region of interest" description="Disordered" evidence="6">
    <location>
        <begin position="753"/>
        <end position="819"/>
    </location>
</feature>
<dbReference type="GO" id="GO:0051015">
    <property type="term" value="F:actin filament binding"/>
    <property type="evidence" value="ECO:0007669"/>
    <property type="project" value="InterPro"/>
</dbReference>
<dbReference type="InterPro" id="IPR003128">
    <property type="entry name" value="Villin_headpiece"/>
</dbReference>
<dbReference type="CDD" id="cd11293">
    <property type="entry name" value="gelsolin_S4_like"/>
    <property type="match status" value="1"/>
</dbReference>
<dbReference type="EnsemblProtists" id="EOD39178">
    <property type="protein sequence ID" value="EOD39178"/>
    <property type="gene ID" value="EMIHUDRAFT_417468"/>
</dbReference>
<dbReference type="eggNOG" id="KOG0443">
    <property type="taxonomic scope" value="Eukaryota"/>
</dbReference>
<evidence type="ECO:0000256" key="4">
    <source>
        <dbReference type="ARBA" id="ARBA00023203"/>
    </source>
</evidence>
<dbReference type="SUPFAM" id="SSF55753">
    <property type="entry name" value="Actin depolymerizing proteins"/>
    <property type="match status" value="6"/>
</dbReference>
<reference evidence="9" key="1">
    <citation type="journal article" date="2013" name="Nature">
        <title>Pan genome of the phytoplankton Emiliania underpins its global distribution.</title>
        <authorList>
            <person name="Read B.A."/>
            <person name="Kegel J."/>
            <person name="Klute M.J."/>
            <person name="Kuo A."/>
            <person name="Lefebvre S.C."/>
            <person name="Maumus F."/>
            <person name="Mayer C."/>
            <person name="Miller J."/>
            <person name="Monier A."/>
            <person name="Salamov A."/>
            <person name="Young J."/>
            <person name="Aguilar M."/>
            <person name="Claverie J.M."/>
            <person name="Frickenhaus S."/>
            <person name="Gonzalez K."/>
            <person name="Herman E.K."/>
            <person name="Lin Y.C."/>
            <person name="Napier J."/>
            <person name="Ogata H."/>
            <person name="Sarno A.F."/>
            <person name="Shmutz J."/>
            <person name="Schroeder D."/>
            <person name="de Vargas C."/>
            <person name="Verret F."/>
            <person name="von Dassow P."/>
            <person name="Valentin K."/>
            <person name="Van de Peer Y."/>
            <person name="Wheeler G."/>
            <person name="Dacks J.B."/>
            <person name="Delwiche C.F."/>
            <person name="Dyhrman S.T."/>
            <person name="Glockner G."/>
            <person name="John U."/>
            <person name="Richards T."/>
            <person name="Worden A.Z."/>
            <person name="Zhang X."/>
            <person name="Grigoriev I.V."/>
            <person name="Allen A.E."/>
            <person name="Bidle K."/>
            <person name="Borodovsky M."/>
            <person name="Bowler C."/>
            <person name="Brownlee C."/>
            <person name="Cock J.M."/>
            <person name="Elias M."/>
            <person name="Gladyshev V.N."/>
            <person name="Groth M."/>
            <person name="Guda C."/>
            <person name="Hadaegh A."/>
            <person name="Iglesias-Rodriguez M.D."/>
            <person name="Jenkins J."/>
            <person name="Jones B.M."/>
            <person name="Lawson T."/>
            <person name="Leese F."/>
            <person name="Lindquist E."/>
            <person name="Lobanov A."/>
            <person name="Lomsadze A."/>
            <person name="Malik S.B."/>
            <person name="Marsh M.E."/>
            <person name="Mackinder L."/>
            <person name="Mock T."/>
            <person name="Mueller-Roeber B."/>
            <person name="Pagarete A."/>
            <person name="Parker M."/>
            <person name="Probert I."/>
            <person name="Quesneville H."/>
            <person name="Raines C."/>
            <person name="Rensing S.A."/>
            <person name="Riano-Pachon D.M."/>
            <person name="Richier S."/>
            <person name="Rokitta S."/>
            <person name="Shiraiwa Y."/>
            <person name="Soanes D.M."/>
            <person name="van der Giezen M."/>
            <person name="Wahlund T.M."/>
            <person name="Williams B."/>
            <person name="Wilson W."/>
            <person name="Wolfe G."/>
            <person name="Wurch L.L."/>
        </authorList>
    </citation>
    <scope>NUCLEOTIDE SEQUENCE</scope>
</reference>
<evidence type="ECO:0000256" key="6">
    <source>
        <dbReference type="SAM" id="MobiDB-lite"/>
    </source>
</evidence>
<dbReference type="AlphaFoldDB" id="A0A0D3KTU3"/>
<dbReference type="HOGENOM" id="CLU_002568_3_1_1"/>
<dbReference type="STRING" id="2903.R1DUQ5"/>
<dbReference type="GO" id="GO:0007010">
    <property type="term" value="P:cytoskeleton organization"/>
    <property type="evidence" value="ECO:0007669"/>
    <property type="project" value="InterPro"/>
</dbReference>
<keyword evidence="2" id="KW-0117">Actin capping</keyword>
<dbReference type="FunFam" id="3.40.20.10:FF:000001">
    <property type="entry name" value="Gelsolin"/>
    <property type="match status" value="1"/>
</dbReference>
<dbReference type="SUPFAM" id="SSF47050">
    <property type="entry name" value="VHP, Villin headpiece domain"/>
    <property type="match status" value="1"/>
</dbReference>
<dbReference type="SMART" id="SM00153">
    <property type="entry name" value="VHP"/>
    <property type="match status" value="1"/>
</dbReference>
<sequence length="857" mass="91049">MSSDFANPGSKPGLEIWRIESLAAVPLPAKDFGTFYDGDSYLVLKTTETTGGKYVYDLFFWLGSESSQDEQGAAAYKAVELDDLLGGAPVQHREVQDCESDSFLGCFKKISYEKGGVKSGFRKVERDVYETRLLHVKGSRTVRIKPVAIDHTTLNAGDVFVLDAGLSIYLWNGSGASHKEKAKGLEVALAIKDDERGGRAKLTACDQGAEEAAFWEALGGQGPVAAATPDDSPTGSSKGALKLVRVSDASGSLSTTEVACGDTLERSMLDSKDVFIVDNEAEVFVWVGKEATADEKKGGMETGVKYTAGRPKGVRVTKVSEGAEPALFKSLFKSWKPPATPADFSMVGRSGNVAQATAQASAADLAKGMSDCSFGESEDVADDGSGKTEMFRIEDFEPVPVDRATYGQFFAGDSYIVKYTYLSSGREATLLYFWLGKDSTTDEQGAAALHAKQMDDNLGGQATQVRVTMGKEPPHLVRLFGGKLVVHSGGRASGFKNKGDEDSYDEDGVALYHVKGFGGADSTKAAQVAEVATSLNSGDCFVLLTPAAAFLWAGNGANETEKATAQAVCGVLKQGRKLQEVAEGGEPDAFWEALGGKGEYPSSSVLPEPDRPARLFLCSNATGAFKVEPLAHFSQSDLEEGDVYLLDVGNAVFVWVGSEANELEKGMAAETAASYVALEGYSADTAVLTVKSGSEPPIFTSHFLGWDASRAKVFLDPYEAKLAKAMAEQEAAQAAEEEARAASAAAKADAVAKAEAERASKASSGAPDGDPFEDDEPEPPPPPPPPPPPEKQPTPADGGYVDLETLKSSPPDYVDPSRKEDYLSDADFEAAFKCSRADFKVLKGWKQQNLKKACGLF</sequence>
<dbReference type="CDD" id="cd11288">
    <property type="entry name" value="gelsolin_S5_like"/>
    <property type="match status" value="1"/>
</dbReference>
<dbReference type="Gene3D" id="3.40.20.10">
    <property type="entry name" value="Severin"/>
    <property type="match status" value="6"/>
</dbReference>
<dbReference type="InterPro" id="IPR007122">
    <property type="entry name" value="Villin/Gelsolin"/>
</dbReference>
<accession>A0A0D3KTU3</accession>
<feature type="compositionally biased region" description="Pro residues" evidence="6">
    <location>
        <begin position="779"/>
        <end position="792"/>
    </location>
</feature>
<dbReference type="InterPro" id="IPR036886">
    <property type="entry name" value="Villin_headpiece_dom_sf"/>
</dbReference>
<feature type="coiled-coil region" evidence="5">
    <location>
        <begin position="718"/>
        <end position="745"/>
    </location>
</feature>
<organism evidence="8 9">
    <name type="scientific">Emiliania huxleyi (strain CCMP1516)</name>
    <dbReference type="NCBI Taxonomy" id="280463"/>
    <lineage>
        <taxon>Eukaryota</taxon>
        <taxon>Haptista</taxon>
        <taxon>Haptophyta</taxon>
        <taxon>Prymnesiophyceae</taxon>
        <taxon>Isochrysidales</taxon>
        <taxon>Noelaerhabdaceae</taxon>
        <taxon>Emiliania</taxon>
    </lineage>
</organism>
<evidence type="ECO:0000256" key="2">
    <source>
        <dbReference type="ARBA" id="ARBA00022467"/>
    </source>
</evidence>
<evidence type="ECO:0000313" key="9">
    <source>
        <dbReference type="Proteomes" id="UP000013827"/>
    </source>
</evidence>
<dbReference type="PaxDb" id="2903-EOD39178"/>
<dbReference type="PRINTS" id="PR00597">
    <property type="entry name" value="GELSOLIN"/>
</dbReference>